<dbReference type="PANTHER" id="PTHR47668:SF1">
    <property type="entry name" value="DIENELACTONE HYDROLASE DOMAIN-CONTAINING PROTEIN-RELATED"/>
    <property type="match status" value="1"/>
</dbReference>
<dbReference type="GO" id="GO:0016787">
    <property type="term" value="F:hydrolase activity"/>
    <property type="evidence" value="ECO:0007669"/>
    <property type="project" value="InterPro"/>
</dbReference>
<name>W2RNP4_CYPE1</name>
<dbReference type="RefSeq" id="XP_008720850.1">
    <property type="nucleotide sequence ID" value="XM_008722628.1"/>
</dbReference>
<dbReference type="eggNOG" id="KOG3043">
    <property type="taxonomic scope" value="Eukaryota"/>
</dbReference>
<dbReference type="GeneID" id="19975648"/>
<dbReference type="VEuPathDB" id="FungiDB:HMPREF1541_08309"/>
<protein>
    <recommendedName>
        <fullName evidence="1">Dienelactone hydrolase domain-containing protein</fullName>
    </recommendedName>
</protein>
<dbReference type="EMBL" id="KB822724">
    <property type="protein sequence ID" value="ETN37318.1"/>
    <property type="molecule type" value="Genomic_DNA"/>
</dbReference>
<dbReference type="HOGENOM" id="CLU_054590_0_0_1"/>
<sequence length="248" mass="28048">MSQHSKACCTVPPAVAEHYEPKGKYITLNGLRTYVTGPDDADTAILSIYDIFGFLPQIVQGADILAYTDKEHPKQVFMPDFFMENCANIEWYPPDTKEKEQKLGAWFENAAPPKHLPKIPAIISEAEKTNSNIKSWGMIGYCWGGKMVSLIGGKETKFKAGVQTSPAMVDPEEAKKVQIPMCIFPSQDEPKDEWAQYDSNLTVPKHFERFDTVPHGFMSARADLKDAEHKKQYEHGYEVALEFFNKHL</sequence>
<organism evidence="2 3">
    <name type="scientific">Cyphellophora europaea (strain CBS 101466)</name>
    <name type="common">Phialophora europaea</name>
    <dbReference type="NCBI Taxonomy" id="1220924"/>
    <lineage>
        <taxon>Eukaryota</taxon>
        <taxon>Fungi</taxon>
        <taxon>Dikarya</taxon>
        <taxon>Ascomycota</taxon>
        <taxon>Pezizomycotina</taxon>
        <taxon>Eurotiomycetes</taxon>
        <taxon>Chaetothyriomycetidae</taxon>
        <taxon>Chaetothyriales</taxon>
        <taxon>Cyphellophoraceae</taxon>
        <taxon>Cyphellophora</taxon>
    </lineage>
</organism>
<dbReference type="InterPro" id="IPR002925">
    <property type="entry name" value="Dienelactn_hydro"/>
</dbReference>
<dbReference type="PANTHER" id="PTHR47668">
    <property type="entry name" value="DIENELACTONE HYDROLASE FAMILY PROTEIN (AFU_ORTHOLOGUE AFUA_6G01940)"/>
    <property type="match status" value="1"/>
</dbReference>
<keyword evidence="3" id="KW-1185">Reference proteome</keyword>
<gene>
    <name evidence="2" type="ORF">HMPREF1541_08309</name>
</gene>
<dbReference type="AlphaFoldDB" id="W2RNP4"/>
<evidence type="ECO:0000259" key="1">
    <source>
        <dbReference type="Pfam" id="PF01738"/>
    </source>
</evidence>
<dbReference type="OrthoDB" id="2147163at2759"/>
<dbReference type="Gene3D" id="3.40.50.1820">
    <property type="entry name" value="alpha/beta hydrolase"/>
    <property type="match status" value="1"/>
</dbReference>
<dbReference type="InterPro" id="IPR029058">
    <property type="entry name" value="AB_hydrolase_fold"/>
</dbReference>
<dbReference type="InParanoid" id="W2RNP4"/>
<dbReference type="Pfam" id="PF01738">
    <property type="entry name" value="DLH"/>
    <property type="match status" value="1"/>
</dbReference>
<reference evidence="2 3" key="1">
    <citation type="submission" date="2013-03" db="EMBL/GenBank/DDBJ databases">
        <title>The Genome Sequence of Phialophora europaea CBS 101466.</title>
        <authorList>
            <consortium name="The Broad Institute Genomics Platform"/>
            <person name="Cuomo C."/>
            <person name="de Hoog S."/>
            <person name="Gorbushina A."/>
            <person name="Walker B."/>
            <person name="Young S.K."/>
            <person name="Zeng Q."/>
            <person name="Gargeya S."/>
            <person name="Fitzgerald M."/>
            <person name="Haas B."/>
            <person name="Abouelleil A."/>
            <person name="Allen A.W."/>
            <person name="Alvarado L."/>
            <person name="Arachchi H.M."/>
            <person name="Berlin A.M."/>
            <person name="Chapman S.B."/>
            <person name="Gainer-Dewar J."/>
            <person name="Goldberg J."/>
            <person name="Griggs A."/>
            <person name="Gujja S."/>
            <person name="Hansen M."/>
            <person name="Howarth C."/>
            <person name="Imamovic A."/>
            <person name="Ireland A."/>
            <person name="Larimer J."/>
            <person name="McCowan C."/>
            <person name="Murphy C."/>
            <person name="Pearson M."/>
            <person name="Poon T.W."/>
            <person name="Priest M."/>
            <person name="Roberts A."/>
            <person name="Saif S."/>
            <person name="Shea T."/>
            <person name="Sisk P."/>
            <person name="Sykes S."/>
            <person name="Wortman J."/>
            <person name="Nusbaum C."/>
            <person name="Birren B."/>
        </authorList>
    </citation>
    <scope>NUCLEOTIDE SEQUENCE [LARGE SCALE GENOMIC DNA]</scope>
    <source>
        <strain evidence="2 3">CBS 101466</strain>
    </source>
</reference>
<evidence type="ECO:0000313" key="2">
    <source>
        <dbReference type="EMBL" id="ETN37318.1"/>
    </source>
</evidence>
<feature type="domain" description="Dienelactone hydrolase" evidence="1">
    <location>
        <begin position="32"/>
        <end position="247"/>
    </location>
</feature>
<dbReference type="SUPFAM" id="SSF53474">
    <property type="entry name" value="alpha/beta-Hydrolases"/>
    <property type="match status" value="1"/>
</dbReference>
<proteinExistence type="predicted"/>
<evidence type="ECO:0000313" key="3">
    <source>
        <dbReference type="Proteomes" id="UP000030752"/>
    </source>
</evidence>
<dbReference type="Proteomes" id="UP000030752">
    <property type="component" value="Unassembled WGS sequence"/>
</dbReference>
<dbReference type="STRING" id="1220924.W2RNP4"/>
<accession>W2RNP4</accession>